<dbReference type="AlphaFoldDB" id="A0A8T0EC63"/>
<evidence type="ECO:0000313" key="2">
    <source>
        <dbReference type="Proteomes" id="UP000807504"/>
    </source>
</evidence>
<name>A0A8T0EC63_ARGBR</name>
<proteinExistence type="predicted"/>
<sequence>MVFASTQAGIAALNSRGRVPPSLAPKFKATSCYDPGNPSTPCHVWQPCEDEWGDVDAVIIKLIRYELTLNINQPCNRTFKSGVMNLTLPPATQNALSDELIRYVYHERDRDQS</sequence>
<dbReference type="Proteomes" id="UP000807504">
    <property type="component" value="Unassembled WGS sequence"/>
</dbReference>
<keyword evidence="2" id="KW-1185">Reference proteome</keyword>
<gene>
    <name evidence="1" type="ORF">HNY73_017939</name>
</gene>
<comment type="caution">
    <text evidence="1">The sequence shown here is derived from an EMBL/GenBank/DDBJ whole genome shotgun (WGS) entry which is preliminary data.</text>
</comment>
<accession>A0A8T0EC63</accession>
<organism evidence="1 2">
    <name type="scientific">Argiope bruennichi</name>
    <name type="common">Wasp spider</name>
    <name type="synonym">Aranea bruennichi</name>
    <dbReference type="NCBI Taxonomy" id="94029"/>
    <lineage>
        <taxon>Eukaryota</taxon>
        <taxon>Metazoa</taxon>
        <taxon>Ecdysozoa</taxon>
        <taxon>Arthropoda</taxon>
        <taxon>Chelicerata</taxon>
        <taxon>Arachnida</taxon>
        <taxon>Araneae</taxon>
        <taxon>Araneomorphae</taxon>
        <taxon>Entelegynae</taxon>
        <taxon>Araneoidea</taxon>
        <taxon>Araneidae</taxon>
        <taxon>Argiope</taxon>
    </lineage>
</organism>
<dbReference type="EMBL" id="JABXBU010002228">
    <property type="protein sequence ID" value="KAF8770401.1"/>
    <property type="molecule type" value="Genomic_DNA"/>
</dbReference>
<reference evidence="1" key="1">
    <citation type="journal article" date="2020" name="bioRxiv">
        <title>Chromosome-level reference genome of the European wasp spider Argiope bruennichi: a resource for studies on range expansion and evolutionary adaptation.</title>
        <authorList>
            <person name="Sheffer M.M."/>
            <person name="Hoppe A."/>
            <person name="Krehenwinkel H."/>
            <person name="Uhl G."/>
            <person name="Kuss A.W."/>
            <person name="Jensen L."/>
            <person name="Jensen C."/>
            <person name="Gillespie R.G."/>
            <person name="Hoff K.J."/>
            <person name="Prost S."/>
        </authorList>
    </citation>
    <scope>NUCLEOTIDE SEQUENCE</scope>
</reference>
<reference evidence="1" key="2">
    <citation type="submission" date="2020-06" db="EMBL/GenBank/DDBJ databases">
        <authorList>
            <person name="Sheffer M."/>
        </authorList>
    </citation>
    <scope>NUCLEOTIDE SEQUENCE</scope>
</reference>
<evidence type="ECO:0000313" key="1">
    <source>
        <dbReference type="EMBL" id="KAF8770401.1"/>
    </source>
</evidence>
<protein>
    <submittedName>
        <fullName evidence="1">Uncharacterized protein</fullName>
    </submittedName>
</protein>